<dbReference type="InterPro" id="IPR051803">
    <property type="entry name" value="TA_system_RelE-like_toxin"/>
</dbReference>
<evidence type="ECO:0000313" key="3">
    <source>
        <dbReference type="EMBL" id="OBZ96013.1"/>
    </source>
</evidence>
<dbReference type="EMBL" id="LGLV01000005">
    <property type="protein sequence ID" value="OBZ96013.1"/>
    <property type="molecule type" value="Genomic_DNA"/>
</dbReference>
<reference evidence="3 4" key="1">
    <citation type="journal article" date="2016" name="Syst. Appl. Microbiol.">
        <title>Pararhizobium polonicum sp. nov. isolated from tumors on stone fruit rootstocks.</title>
        <authorList>
            <person name="Pulawska J."/>
            <person name="Kuzmanovic N."/>
            <person name="Willems A."/>
            <person name="Pothier J.F."/>
        </authorList>
    </citation>
    <scope>NUCLEOTIDE SEQUENCE [LARGE SCALE GENOMIC DNA]</scope>
    <source>
        <strain evidence="3 4">F5.1</strain>
    </source>
</reference>
<dbReference type="InterPro" id="IPR007712">
    <property type="entry name" value="RelE/ParE_toxin"/>
</dbReference>
<dbReference type="Gene3D" id="3.30.2310.20">
    <property type="entry name" value="RelE-like"/>
    <property type="match status" value="1"/>
</dbReference>
<dbReference type="Pfam" id="PF05016">
    <property type="entry name" value="ParE_toxin"/>
    <property type="match status" value="1"/>
</dbReference>
<dbReference type="InterPro" id="IPR035093">
    <property type="entry name" value="RelE/ParE_toxin_dom_sf"/>
</dbReference>
<accession>A0A1C7P3Z5</accession>
<dbReference type="Proteomes" id="UP000093111">
    <property type="component" value="Unassembled WGS sequence"/>
</dbReference>
<dbReference type="PATRIC" id="fig|1612624.7.peg.1350"/>
<organism evidence="3 4">
    <name type="scientific">Pararhizobium polonicum</name>
    <dbReference type="NCBI Taxonomy" id="1612624"/>
    <lineage>
        <taxon>Bacteria</taxon>
        <taxon>Pseudomonadati</taxon>
        <taxon>Pseudomonadota</taxon>
        <taxon>Alphaproteobacteria</taxon>
        <taxon>Hyphomicrobiales</taxon>
        <taxon>Rhizobiaceae</taxon>
        <taxon>Rhizobium/Agrobacterium group</taxon>
        <taxon>Pararhizobium</taxon>
    </lineage>
</organism>
<dbReference type="STRING" id="1612624.ADU59_06430"/>
<keyword evidence="2" id="KW-1277">Toxin-antitoxin system</keyword>
<comment type="caution">
    <text evidence="3">The sequence shown here is derived from an EMBL/GenBank/DDBJ whole genome shotgun (WGS) entry which is preliminary data.</text>
</comment>
<gene>
    <name evidence="3" type="ORF">ADU59_06430</name>
</gene>
<keyword evidence="4" id="KW-1185">Reference proteome</keyword>
<evidence type="ECO:0000256" key="2">
    <source>
        <dbReference type="ARBA" id="ARBA00022649"/>
    </source>
</evidence>
<evidence type="ECO:0000256" key="1">
    <source>
        <dbReference type="ARBA" id="ARBA00006226"/>
    </source>
</evidence>
<proteinExistence type="inferred from homology"/>
<name>A0A1C7P3Z5_9HYPH</name>
<protein>
    <recommendedName>
        <fullName evidence="5">Plasmid stabilization protein</fullName>
    </recommendedName>
</protein>
<dbReference type="AlphaFoldDB" id="A0A1C7P3Z5"/>
<dbReference type="PANTHER" id="PTHR33755">
    <property type="entry name" value="TOXIN PARE1-RELATED"/>
    <property type="match status" value="1"/>
</dbReference>
<evidence type="ECO:0008006" key="5">
    <source>
        <dbReference type="Google" id="ProtNLM"/>
    </source>
</evidence>
<dbReference type="OrthoDB" id="8302885at2"/>
<evidence type="ECO:0000313" key="4">
    <source>
        <dbReference type="Proteomes" id="UP000093111"/>
    </source>
</evidence>
<comment type="similarity">
    <text evidence="1">Belongs to the RelE toxin family.</text>
</comment>
<sequence length="104" mass="11735">MKVRFSDRALAYLRSEQAYLARFDRRAARATARQIRKAAEIIAEYPQAGQTVPMIPGVRRYVSAPYIIDYIETGGAIVVLAIRHGRQSPRVPDQDDALPDTFET</sequence>
<dbReference type="RefSeq" id="WP_068952879.1">
    <property type="nucleotide sequence ID" value="NZ_LGLV01000005.1"/>
</dbReference>